<name>A0ABP8YF02_9MICO</name>
<dbReference type="Pfam" id="PF13469">
    <property type="entry name" value="Sulfotransfer_3"/>
    <property type="match status" value="1"/>
</dbReference>
<accession>A0ABP8YF02</accession>
<feature type="compositionally biased region" description="Polar residues" evidence="1">
    <location>
        <begin position="333"/>
        <end position="342"/>
    </location>
</feature>
<organism evidence="2 3">
    <name type="scientific">Pedococcus ginsenosidimutans</name>
    <dbReference type="NCBI Taxonomy" id="490570"/>
    <lineage>
        <taxon>Bacteria</taxon>
        <taxon>Bacillati</taxon>
        <taxon>Actinomycetota</taxon>
        <taxon>Actinomycetes</taxon>
        <taxon>Micrococcales</taxon>
        <taxon>Intrasporangiaceae</taxon>
        <taxon>Pedococcus</taxon>
    </lineage>
</organism>
<dbReference type="InterPro" id="IPR051135">
    <property type="entry name" value="Gal/GlcNAc/GalNAc_ST"/>
</dbReference>
<evidence type="ECO:0000313" key="3">
    <source>
        <dbReference type="Proteomes" id="UP001500556"/>
    </source>
</evidence>
<reference evidence="3" key="1">
    <citation type="journal article" date="2019" name="Int. J. Syst. Evol. Microbiol.">
        <title>The Global Catalogue of Microorganisms (GCM) 10K type strain sequencing project: providing services to taxonomists for standard genome sequencing and annotation.</title>
        <authorList>
            <consortium name="The Broad Institute Genomics Platform"/>
            <consortium name="The Broad Institute Genome Sequencing Center for Infectious Disease"/>
            <person name="Wu L."/>
            <person name="Ma J."/>
        </authorList>
    </citation>
    <scope>NUCLEOTIDE SEQUENCE [LARGE SCALE GENOMIC DNA]</scope>
    <source>
        <strain evidence="3">JCM 18961</strain>
    </source>
</reference>
<gene>
    <name evidence="2" type="ORF">GCM10025782_27200</name>
</gene>
<evidence type="ECO:0000313" key="2">
    <source>
        <dbReference type="EMBL" id="GAA4727206.1"/>
    </source>
</evidence>
<comment type="caution">
    <text evidence="2">The sequence shown here is derived from an EMBL/GenBank/DDBJ whole genome shotgun (WGS) entry which is preliminary data.</text>
</comment>
<protein>
    <submittedName>
        <fullName evidence="2">Sulfotransferase</fullName>
    </submittedName>
</protein>
<dbReference type="InterPro" id="IPR027417">
    <property type="entry name" value="P-loop_NTPase"/>
</dbReference>
<evidence type="ECO:0000256" key="1">
    <source>
        <dbReference type="SAM" id="MobiDB-lite"/>
    </source>
</evidence>
<dbReference type="RefSeq" id="WP_345504067.1">
    <property type="nucleotide sequence ID" value="NZ_BAABLO010000011.1"/>
</dbReference>
<feature type="region of interest" description="Disordered" evidence="1">
    <location>
        <begin position="310"/>
        <end position="342"/>
    </location>
</feature>
<dbReference type="SUPFAM" id="SSF52540">
    <property type="entry name" value="P-loop containing nucleoside triphosphate hydrolases"/>
    <property type="match status" value="1"/>
</dbReference>
<sequence length="342" mass="37886">MTTREHPPVRVLFFAGSGRSGTTVVSNILGQLPGAFAAGELRYLWQRGVEQDHLCGCGEPFSSCPVWTAVMTRVRSGDRRDEPAIGRRLLGRLRMARLPGMLLRDALGRQAIPAHSDDAAVTDLYRAIADETGAALVIDGSKLPPYGLLLRQQPGIELYVLHLVRDPRATAFSWLRSKPTRDTAAGAQMQRQETWKSSLLWTVWNLTVLRLWKDGDPRVCRVRYEDLIADPVGELGRVAAMVGADPADLPFLAPDRVQLAPTHSVAGNPNRHDTGEVTLRADDQWRTAMSRRDRALVTLVTAPGLRRFHYPLDTRTQPRRRPNRGVDRGAVSRSATSAGRAR</sequence>
<dbReference type="PANTHER" id="PTHR10704:SF44">
    <property type="entry name" value="LD35051P-RELATED"/>
    <property type="match status" value="1"/>
</dbReference>
<dbReference type="Gene3D" id="3.40.50.300">
    <property type="entry name" value="P-loop containing nucleotide triphosphate hydrolases"/>
    <property type="match status" value="1"/>
</dbReference>
<keyword evidence="3" id="KW-1185">Reference proteome</keyword>
<dbReference type="Proteomes" id="UP001500556">
    <property type="component" value="Unassembled WGS sequence"/>
</dbReference>
<dbReference type="EMBL" id="BAABLO010000011">
    <property type="protein sequence ID" value="GAA4727206.1"/>
    <property type="molecule type" value="Genomic_DNA"/>
</dbReference>
<proteinExistence type="predicted"/>
<dbReference type="PANTHER" id="PTHR10704">
    <property type="entry name" value="CARBOHYDRATE SULFOTRANSFERASE"/>
    <property type="match status" value="1"/>
</dbReference>